<dbReference type="Pfam" id="PF13560">
    <property type="entry name" value="HTH_31"/>
    <property type="match status" value="1"/>
</dbReference>
<comment type="caution">
    <text evidence="2">The sequence shown here is derived from an EMBL/GenBank/DDBJ whole genome shotgun (WGS) entry which is preliminary data.</text>
</comment>
<dbReference type="Proteomes" id="UP001250214">
    <property type="component" value="Unassembled WGS sequence"/>
</dbReference>
<dbReference type="Gene3D" id="1.10.260.40">
    <property type="entry name" value="lambda repressor-like DNA-binding domains"/>
    <property type="match status" value="1"/>
</dbReference>
<organism evidence="2 3">
    <name type="scientific">Lipingzhangella rawalii</name>
    <dbReference type="NCBI Taxonomy" id="2055835"/>
    <lineage>
        <taxon>Bacteria</taxon>
        <taxon>Bacillati</taxon>
        <taxon>Actinomycetota</taxon>
        <taxon>Actinomycetes</taxon>
        <taxon>Streptosporangiales</taxon>
        <taxon>Nocardiopsidaceae</taxon>
        <taxon>Lipingzhangella</taxon>
    </lineage>
</organism>
<dbReference type="InterPro" id="IPR010982">
    <property type="entry name" value="Lambda_DNA-bd_dom_sf"/>
</dbReference>
<dbReference type="InterPro" id="IPR043917">
    <property type="entry name" value="DUF5753"/>
</dbReference>
<dbReference type="PROSITE" id="PS50943">
    <property type="entry name" value="HTH_CROC1"/>
    <property type="match status" value="1"/>
</dbReference>
<sequence length="271" mass="30332">MGHQQAEANVRFGREVSRLRRLSGFTQQRLAREVTGLSSSHLSNLELGRRSPNLRLVADLDQALHAEGRLQELWRKLTDDGEPAWLDDLANLEREATSIMESHIEVFPSLLQTEGYARSVARAVSPWATEDEISAMVTTRMERAQRFTEAAAPTYRAVLDGSIIRRHWGSNQVMAKQLRHVIHLVERGRISVQVADPTSGHPGLVGTFKLISSPVAPEVTYVESAHSGHLIDDPEQVQRFRILFADIQAAALSPRQSLPVLRDELEGMDHD</sequence>
<dbReference type="CDD" id="cd00093">
    <property type="entry name" value="HTH_XRE"/>
    <property type="match status" value="1"/>
</dbReference>
<protein>
    <submittedName>
        <fullName evidence="2">Helix-turn-helix transcriptional regulator</fullName>
    </submittedName>
</protein>
<name>A0ABU2H4G0_9ACTN</name>
<dbReference type="SMART" id="SM00530">
    <property type="entry name" value="HTH_XRE"/>
    <property type="match status" value="1"/>
</dbReference>
<dbReference type="Pfam" id="PF19054">
    <property type="entry name" value="DUF5753"/>
    <property type="match status" value="1"/>
</dbReference>
<dbReference type="EMBL" id="JAVLVT010000003">
    <property type="protein sequence ID" value="MDS1270181.1"/>
    <property type="molecule type" value="Genomic_DNA"/>
</dbReference>
<evidence type="ECO:0000313" key="3">
    <source>
        <dbReference type="Proteomes" id="UP001250214"/>
    </source>
</evidence>
<dbReference type="InterPro" id="IPR001387">
    <property type="entry name" value="Cro/C1-type_HTH"/>
</dbReference>
<proteinExistence type="predicted"/>
<feature type="domain" description="HTH cro/C1-type" evidence="1">
    <location>
        <begin position="16"/>
        <end position="73"/>
    </location>
</feature>
<evidence type="ECO:0000313" key="2">
    <source>
        <dbReference type="EMBL" id="MDS1270181.1"/>
    </source>
</evidence>
<evidence type="ECO:0000259" key="1">
    <source>
        <dbReference type="PROSITE" id="PS50943"/>
    </source>
</evidence>
<reference evidence="3" key="1">
    <citation type="submission" date="2023-07" db="EMBL/GenBank/DDBJ databases">
        <title>Novel species in the genus Lipingzhangella isolated from Sambhar Salt Lake.</title>
        <authorList>
            <person name="Jiya N."/>
            <person name="Kajale S."/>
            <person name="Sharma A."/>
        </authorList>
    </citation>
    <scope>NUCLEOTIDE SEQUENCE [LARGE SCALE GENOMIC DNA]</scope>
    <source>
        <strain evidence="3">LS1_29</strain>
    </source>
</reference>
<dbReference type="RefSeq" id="WP_310912088.1">
    <property type="nucleotide sequence ID" value="NZ_JAVLVT010000003.1"/>
</dbReference>
<accession>A0ABU2H4G0</accession>
<keyword evidence="3" id="KW-1185">Reference proteome</keyword>
<gene>
    <name evidence="2" type="ORF">RIF23_07730</name>
</gene>
<dbReference type="SUPFAM" id="SSF47413">
    <property type="entry name" value="lambda repressor-like DNA-binding domains"/>
    <property type="match status" value="1"/>
</dbReference>